<dbReference type="InterPro" id="IPR024079">
    <property type="entry name" value="MetalloPept_cat_dom_sf"/>
</dbReference>
<keyword evidence="3" id="KW-1185">Reference proteome</keyword>
<evidence type="ECO:0000313" key="3">
    <source>
        <dbReference type="Proteomes" id="UP000222366"/>
    </source>
</evidence>
<dbReference type="SUPFAM" id="SSF55486">
    <property type="entry name" value="Metalloproteases ('zincins'), catalytic domain"/>
    <property type="match status" value="1"/>
</dbReference>
<organism evidence="2 3">
    <name type="scientific">Xenorhabdus stockiae</name>
    <dbReference type="NCBI Taxonomy" id="351614"/>
    <lineage>
        <taxon>Bacteria</taxon>
        <taxon>Pseudomonadati</taxon>
        <taxon>Pseudomonadota</taxon>
        <taxon>Gammaproteobacteria</taxon>
        <taxon>Enterobacterales</taxon>
        <taxon>Morganellaceae</taxon>
        <taxon>Xenorhabdus</taxon>
    </lineage>
</organism>
<evidence type="ECO:0008006" key="4">
    <source>
        <dbReference type="Google" id="ProtNLM"/>
    </source>
</evidence>
<feature type="chain" id="PRO_5012632642" description="Peptidase M10 metallopeptidase domain-containing protein" evidence="1">
    <location>
        <begin position="25"/>
        <end position="337"/>
    </location>
</feature>
<comment type="caution">
    <text evidence="2">The sequence shown here is derived from an EMBL/GenBank/DDBJ whole genome shotgun (WGS) entry which is preliminary data.</text>
</comment>
<proteinExistence type="predicted"/>
<feature type="signal peptide" evidence="1">
    <location>
        <begin position="1"/>
        <end position="24"/>
    </location>
</feature>
<sequence>MNLIKKIFILIFMVSSFPPFSAIADNKTLSDSDPKNFVVGLFFDENGDTYNPLVGYGSVLRYTLSDPNLSIQYTHHDDVENIPIAPLMQRAAVYWSRVTAPHFTVRERREGESANFILQTMLPVMLDSSNAGLYLGNLDAYTVFPHSREYEEDVTDYGITSAGIFFRPSIPITDDVFTNWEDAMGRGRSFREYAEHNTYALILHEMGHALGLAHPDEIVNGPSFVTDIHPRIYRTNSYDVYWLPDSHDTPIMLQHLTDFLLTLRQRLGQDLTLDNIAVSEQEINVILSQLSFDCRPHRENFDISSRSLSLTKSKYCNHSTVYPLAKRIVPIITALSH</sequence>
<evidence type="ECO:0000256" key="1">
    <source>
        <dbReference type="SAM" id="SignalP"/>
    </source>
</evidence>
<dbReference type="Proteomes" id="UP000222366">
    <property type="component" value="Unassembled WGS sequence"/>
</dbReference>
<evidence type="ECO:0000313" key="2">
    <source>
        <dbReference type="EMBL" id="PHM64344.1"/>
    </source>
</evidence>
<keyword evidence="1" id="KW-0732">Signal</keyword>
<dbReference type="RefSeq" id="WP_099125594.1">
    <property type="nucleotide sequence ID" value="NZ_CAWNRH010000106.1"/>
</dbReference>
<dbReference type="EMBL" id="NJAJ01000031">
    <property type="protein sequence ID" value="PHM64344.1"/>
    <property type="molecule type" value="Genomic_DNA"/>
</dbReference>
<dbReference type="GO" id="GO:0008237">
    <property type="term" value="F:metallopeptidase activity"/>
    <property type="evidence" value="ECO:0007669"/>
    <property type="project" value="InterPro"/>
</dbReference>
<accession>A0A2D0KLM0</accession>
<dbReference type="Gene3D" id="3.40.390.10">
    <property type="entry name" value="Collagenase (Catalytic Domain)"/>
    <property type="match status" value="1"/>
</dbReference>
<name>A0A2D0KLM0_9GAMM</name>
<protein>
    <recommendedName>
        <fullName evidence="4">Peptidase M10 metallopeptidase domain-containing protein</fullName>
    </recommendedName>
</protein>
<gene>
    <name evidence="2" type="ORF">Xsto_03101</name>
</gene>
<reference evidence="2 3" key="1">
    <citation type="journal article" date="2017" name="Nat. Microbiol.">
        <title>Natural product diversity associated with the nematode symbionts Photorhabdus and Xenorhabdus.</title>
        <authorList>
            <person name="Tobias N.J."/>
            <person name="Wolff H."/>
            <person name="Djahanschiri B."/>
            <person name="Grundmann F."/>
            <person name="Kronenwerth M."/>
            <person name="Shi Y.M."/>
            <person name="Simonyi S."/>
            <person name="Grun P."/>
            <person name="Shapiro-Ilan D."/>
            <person name="Pidot S.J."/>
            <person name="Stinear T.P."/>
            <person name="Ebersberger I."/>
            <person name="Bode H.B."/>
        </authorList>
    </citation>
    <scope>NUCLEOTIDE SEQUENCE [LARGE SCALE GENOMIC DNA]</scope>
    <source>
        <strain evidence="2 3">DSM 17904</strain>
    </source>
</reference>
<dbReference type="AlphaFoldDB" id="A0A2D0KLM0"/>